<dbReference type="Pfam" id="PF07690">
    <property type="entry name" value="MFS_1"/>
    <property type="match status" value="1"/>
</dbReference>
<evidence type="ECO:0000313" key="9">
    <source>
        <dbReference type="Proteomes" id="UP001172217"/>
    </source>
</evidence>
<dbReference type="CDD" id="cd17324">
    <property type="entry name" value="MFS_NepI_like"/>
    <property type="match status" value="1"/>
</dbReference>
<dbReference type="PANTHER" id="PTHR43124">
    <property type="entry name" value="PURINE EFFLUX PUMP PBUE"/>
    <property type="match status" value="1"/>
</dbReference>
<proteinExistence type="predicted"/>
<comment type="subcellular location">
    <subcellularLocation>
        <location evidence="1">Cell membrane</location>
        <topology evidence="1">Multi-pass membrane protein</topology>
    </subcellularLocation>
</comment>
<dbReference type="InterPro" id="IPR050189">
    <property type="entry name" value="MFS_Efflux_Transporters"/>
</dbReference>
<feature type="transmembrane region" description="Helical" evidence="6">
    <location>
        <begin position="215"/>
        <end position="236"/>
    </location>
</feature>
<evidence type="ECO:0000259" key="7">
    <source>
        <dbReference type="PROSITE" id="PS50850"/>
    </source>
</evidence>
<evidence type="ECO:0000256" key="2">
    <source>
        <dbReference type="ARBA" id="ARBA00022475"/>
    </source>
</evidence>
<feature type="transmembrane region" description="Helical" evidence="6">
    <location>
        <begin position="172"/>
        <end position="194"/>
    </location>
</feature>
<dbReference type="Proteomes" id="UP001172217">
    <property type="component" value="Unassembled WGS sequence"/>
</dbReference>
<organism evidence="8 9">
    <name type="scientific">Burkholderia orbicola</name>
    <dbReference type="NCBI Taxonomy" id="2978683"/>
    <lineage>
        <taxon>Bacteria</taxon>
        <taxon>Pseudomonadati</taxon>
        <taxon>Pseudomonadota</taxon>
        <taxon>Betaproteobacteria</taxon>
        <taxon>Burkholderiales</taxon>
        <taxon>Burkholderiaceae</taxon>
        <taxon>Burkholderia</taxon>
        <taxon>Burkholderia cepacia complex</taxon>
    </lineage>
</organism>
<feature type="transmembrane region" description="Helical" evidence="6">
    <location>
        <begin position="85"/>
        <end position="107"/>
    </location>
</feature>
<keyword evidence="5 6" id="KW-0472">Membrane</keyword>
<feature type="transmembrane region" description="Helical" evidence="6">
    <location>
        <begin position="113"/>
        <end position="134"/>
    </location>
</feature>
<feature type="transmembrane region" description="Helical" evidence="6">
    <location>
        <begin position="248"/>
        <end position="269"/>
    </location>
</feature>
<dbReference type="Gene3D" id="1.20.1250.20">
    <property type="entry name" value="MFS general substrate transporter like domains"/>
    <property type="match status" value="1"/>
</dbReference>
<keyword evidence="9" id="KW-1185">Reference proteome</keyword>
<evidence type="ECO:0000256" key="1">
    <source>
        <dbReference type="ARBA" id="ARBA00004651"/>
    </source>
</evidence>
<feature type="transmembrane region" description="Helical" evidence="6">
    <location>
        <begin position="21"/>
        <end position="41"/>
    </location>
</feature>
<protein>
    <submittedName>
        <fullName evidence="8">MFS transporter</fullName>
    </submittedName>
</protein>
<feature type="transmembrane region" description="Helical" evidence="6">
    <location>
        <begin position="281"/>
        <end position="304"/>
    </location>
</feature>
<keyword evidence="2" id="KW-1003">Cell membrane</keyword>
<evidence type="ECO:0000256" key="6">
    <source>
        <dbReference type="SAM" id="Phobius"/>
    </source>
</evidence>
<comment type="caution">
    <text evidence="8">The sequence shown here is derived from an EMBL/GenBank/DDBJ whole genome shotgun (WGS) entry which is preliminary data.</text>
</comment>
<dbReference type="InterPro" id="IPR020846">
    <property type="entry name" value="MFS_dom"/>
</dbReference>
<feature type="transmembrane region" description="Helical" evidence="6">
    <location>
        <begin position="341"/>
        <end position="359"/>
    </location>
</feature>
<evidence type="ECO:0000256" key="4">
    <source>
        <dbReference type="ARBA" id="ARBA00022989"/>
    </source>
</evidence>
<dbReference type="SUPFAM" id="SSF103473">
    <property type="entry name" value="MFS general substrate transporter"/>
    <property type="match status" value="1"/>
</dbReference>
<dbReference type="EMBL" id="JAUJQL010000012">
    <property type="protein sequence ID" value="MDN7525642.1"/>
    <property type="molecule type" value="Genomic_DNA"/>
</dbReference>
<feature type="domain" description="Major facilitator superfamily (MFS) profile" evidence="7">
    <location>
        <begin position="1"/>
        <end position="398"/>
    </location>
</feature>
<feature type="transmembrane region" description="Helical" evidence="6">
    <location>
        <begin position="146"/>
        <end position="166"/>
    </location>
</feature>
<evidence type="ECO:0000256" key="5">
    <source>
        <dbReference type="ARBA" id="ARBA00023136"/>
    </source>
</evidence>
<gene>
    <name evidence="8" type="ORF">QZM70_22100</name>
</gene>
<feature type="transmembrane region" description="Helical" evidence="6">
    <location>
        <begin position="53"/>
        <end position="73"/>
    </location>
</feature>
<dbReference type="RefSeq" id="WP_011694870.1">
    <property type="nucleotide sequence ID" value="NZ_JAUJQL010000012.1"/>
</dbReference>
<keyword evidence="4 6" id="KW-1133">Transmembrane helix</keyword>
<reference evidence="8" key="1">
    <citation type="submission" date="2023-07" db="EMBL/GenBank/DDBJ databases">
        <title>A collection of bacterial strains from the Burkholderia cepacia Research Laboratory and Repository.</title>
        <authorList>
            <person name="Lipuma J."/>
            <person name="Spilker T."/>
            <person name="Caverly L."/>
        </authorList>
    </citation>
    <scope>NUCLEOTIDE SEQUENCE</scope>
    <source>
        <strain evidence="8">AU45194</strain>
    </source>
</reference>
<feature type="transmembrane region" description="Helical" evidence="6">
    <location>
        <begin position="310"/>
        <end position="329"/>
    </location>
</feature>
<sequence length="398" mass="41558">MTPSSSSFVSSPRQTGSAVGAMALCVAMLIASEFMPVSLLTPIAHDLNATEGIAGQAISISGFFAVLASLFVAPLAGRFDRRHVLMSMTVLMLISIVLIAVSPNFAVLMIARAFLGLAVGGFWSLSTATVIQLVPAQRVPKALGTIYMGNAIATAFAAPIGAYVGGHLGWRFVFAALVPLVLVNLVWQAVSLPSMPPRAAIPITRLFGLLKRRNVAVGMVAVMLTFAGSYGTFTYFRPFLEAVTGADANQLSMLLLGLGVAGFAGTHFAGTMLHRNHVYPLLRWLPIALAAATLGLVQFGHLFAGAATMMIGWGAVNAAIPVTWSTWLAKEIDDEPESGGGLMVGSIQLAIMLGGALGGELLDRIGVFAPLMGGVVLLVLSALLIGNGARLKKTEKLD</sequence>
<dbReference type="PANTHER" id="PTHR43124:SF5">
    <property type="entry name" value="PURINE RIBONUCLEOSIDE EFFLUX PUMP NEPI"/>
    <property type="match status" value="1"/>
</dbReference>
<name>A0ABT8NVM9_9BURK</name>
<dbReference type="PROSITE" id="PS50850">
    <property type="entry name" value="MFS"/>
    <property type="match status" value="1"/>
</dbReference>
<accession>A0ABT8NVM9</accession>
<dbReference type="InterPro" id="IPR011701">
    <property type="entry name" value="MFS"/>
</dbReference>
<dbReference type="InterPro" id="IPR036259">
    <property type="entry name" value="MFS_trans_sf"/>
</dbReference>
<evidence type="ECO:0000256" key="3">
    <source>
        <dbReference type="ARBA" id="ARBA00022692"/>
    </source>
</evidence>
<evidence type="ECO:0000313" key="8">
    <source>
        <dbReference type="EMBL" id="MDN7525642.1"/>
    </source>
</evidence>
<feature type="transmembrane region" description="Helical" evidence="6">
    <location>
        <begin position="365"/>
        <end position="386"/>
    </location>
</feature>
<keyword evidence="3 6" id="KW-0812">Transmembrane</keyword>